<organism evidence="1 2">
    <name type="scientific">Brassica cretica</name>
    <name type="common">Mustard</name>
    <dbReference type="NCBI Taxonomy" id="69181"/>
    <lineage>
        <taxon>Eukaryota</taxon>
        <taxon>Viridiplantae</taxon>
        <taxon>Streptophyta</taxon>
        <taxon>Embryophyta</taxon>
        <taxon>Tracheophyta</taxon>
        <taxon>Spermatophyta</taxon>
        <taxon>Magnoliopsida</taxon>
        <taxon>eudicotyledons</taxon>
        <taxon>Gunneridae</taxon>
        <taxon>Pentapetalae</taxon>
        <taxon>rosids</taxon>
        <taxon>malvids</taxon>
        <taxon>Brassicales</taxon>
        <taxon>Brassicaceae</taxon>
        <taxon>Brassiceae</taxon>
        <taxon>Brassica</taxon>
    </lineage>
</organism>
<evidence type="ECO:0000313" key="2">
    <source>
        <dbReference type="Proteomes" id="UP000266723"/>
    </source>
</evidence>
<sequence length="197" mass="21157">MEGLIKVALSSSGGGDRVLDDRWALLRVSSLLYASLCLRRRLLLCFFLRVPNASAVNFRFRSTDSLRRGQSLEVATLEDGVFAPPQFCLFGAWVSVSADLRSVSPLLRVFSGRRVWALSDSVSPSLVWSGGEVRRSQQRVVVAGSVLFSSRAVVGLASGSFSCGCASGESEAVGTDVSRFEVAFLSGSSRCPILVLD</sequence>
<proteinExistence type="predicted"/>
<dbReference type="EMBL" id="QGKV02000299">
    <property type="protein sequence ID" value="KAF3592690.1"/>
    <property type="molecule type" value="Genomic_DNA"/>
</dbReference>
<dbReference type="Proteomes" id="UP000266723">
    <property type="component" value="Unassembled WGS sequence"/>
</dbReference>
<accession>A0ABQ7E8D8</accession>
<reference evidence="1 2" key="1">
    <citation type="journal article" date="2020" name="BMC Genomics">
        <title>Intraspecific diversification of the crop wild relative Brassica cretica Lam. using demographic model selection.</title>
        <authorList>
            <person name="Kioukis A."/>
            <person name="Michalopoulou V.A."/>
            <person name="Briers L."/>
            <person name="Pirintsos S."/>
            <person name="Studholme D.J."/>
            <person name="Pavlidis P."/>
            <person name="Sarris P.F."/>
        </authorList>
    </citation>
    <scope>NUCLEOTIDE SEQUENCE [LARGE SCALE GENOMIC DNA]</scope>
    <source>
        <strain evidence="2">cv. PFS-1207/04</strain>
    </source>
</reference>
<protein>
    <submittedName>
        <fullName evidence="1">Uncharacterized protein</fullName>
    </submittedName>
</protein>
<evidence type="ECO:0000313" key="1">
    <source>
        <dbReference type="EMBL" id="KAF3592690.1"/>
    </source>
</evidence>
<keyword evidence="2" id="KW-1185">Reference proteome</keyword>
<gene>
    <name evidence="1" type="ORF">DY000_02026810</name>
</gene>
<comment type="caution">
    <text evidence="1">The sequence shown here is derived from an EMBL/GenBank/DDBJ whole genome shotgun (WGS) entry which is preliminary data.</text>
</comment>
<name>A0ABQ7E8D8_BRACR</name>